<proteinExistence type="predicted"/>
<dbReference type="InterPro" id="IPR001509">
    <property type="entry name" value="Epimerase_deHydtase"/>
</dbReference>
<dbReference type="AlphaFoldDB" id="A0A1H2XHQ8"/>
<name>A0A1H2XHQ8_9GAMM</name>
<dbReference type="GO" id="GO:0005737">
    <property type="term" value="C:cytoplasm"/>
    <property type="evidence" value="ECO:0007669"/>
    <property type="project" value="TreeGrafter"/>
</dbReference>
<gene>
    <name evidence="2" type="ORF">SAMN04487960_10552</name>
</gene>
<dbReference type="SUPFAM" id="SSF51735">
    <property type="entry name" value="NAD(P)-binding Rossmann-fold domains"/>
    <property type="match status" value="1"/>
</dbReference>
<evidence type="ECO:0000313" key="2">
    <source>
        <dbReference type="EMBL" id="SDW92326.1"/>
    </source>
</evidence>
<accession>A0A1H2XHQ8</accession>
<evidence type="ECO:0000313" key="3">
    <source>
        <dbReference type="Proteomes" id="UP000199675"/>
    </source>
</evidence>
<dbReference type="RefSeq" id="WP_091812679.1">
    <property type="nucleotide sequence ID" value="NZ_FNNE01000005.1"/>
</dbReference>
<dbReference type="InterPro" id="IPR036291">
    <property type="entry name" value="NAD(P)-bd_dom_sf"/>
</dbReference>
<dbReference type="GO" id="GO:0004029">
    <property type="term" value="F:aldehyde dehydrogenase (NAD+) activity"/>
    <property type="evidence" value="ECO:0007669"/>
    <property type="project" value="TreeGrafter"/>
</dbReference>
<dbReference type="Proteomes" id="UP000199675">
    <property type="component" value="Unassembled WGS sequence"/>
</dbReference>
<keyword evidence="3" id="KW-1185">Reference proteome</keyword>
<dbReference type="OrthoDB" id="9808276at2"/>
<reference evidence="2 3" key="1">
    <citation type="submission" date="2016-10" db="EMBL/GenBank/DDBJ databases">
        <authorList>
            <person name="de Groot N.N."/>
        </authorList>
    </citation>
    <scope>NUCLEOTIDE SEQUENCE [LARGE SCALE GENOMIC DNA]</scope>
    <source>
        <strain evidence="2 3">CGMCC 1.7059</strain>
    </source>
</reference>
<dbReference type="Gene3D" id="3.40.50.720">
    <property type="entry name" value="NAD(P)-binding Rossmann-like Domain"/>
    <property type="match status" value="1"/>
</dbReference>
<dbReference type="PANTHER" id="PTHR48079:SF6">
    <property type="entry name" value="NAD(P)-BINDING DOMAIN-CONTAINING PROTEIN-RELATED"/>
    <property type="match status" value="1"/>
</dbReference>
<protein>
    <submittedName>
        <fullName evidence="2">Nucleoside-diphosphate-sugar epimerase</fullName>
    </submittedName>
</protein>
<dbReference type="InterPro" id="IPR051783">
    <property type="entry name" value="NAD(P)-dependent_oxidoreduct"/>
</dbReference>
<organism evidence="2 3">
    <name type="scientific">Marinobacter mobilis</name>
    <dbReference type="NCBI Taxonomy" id="488533"/>
    <lineage>
        <taxon>Bacteria</taxon>
        <taxon>Pseudomonadati</taxon>
        <taxon>Pseudomonadota</taxon>
        <taxon>Gammaproteobacteria</taxon>
        <taxon>Pseudomonadales</taxon>
        <taxon>Marinobacteraceae</taxon>
        <taxon>Marinobacter</taxon>
    </lineage>
</organism>
<dbReference type="Pfam" id="PF01370">
    <property type="entry name" value="Epimerase"/>
    <property type="match status" value="1"/>
</dbReference>
<feature type="domain" description="NAD-dependent epimerase/dehydratase" evidence="1">
    <location>
        <begin position="12"/>
        <end position="178"/>
    </location>
</feature>
<dbReference type="STRING" id="488533.SAMN04487960_10552"/>
<dbReference type="EMBL" id="FNNE01000005">
    <property type="protein sequence ID" value="SDW92326.1"/>
    <property type="molecule type" value="Genomic_DNA"/>
</dbReference>
<evidence type="ECO:0000259" key="1">
    <source>
        <dbReference type="Pfam" id="PF01370"/>
    </source>
</evidence>
<sequence length="295" mass="32510">MAIKEHPSRPRILVAGCGSLGGEIARRLCANAEVFGLRRNISRVPEGVHPVAADLMQPQQLQERVPADLDAIVYCLTPSQYDDKGYADAYVHGLQNLLAALSGRAPRRLVFISSTSVYPQDDDSWVTEDSPCNPSRATGQRILEGEQLARQSGIPSTVIRYSGIYGPSRRRFLSEVLEGRMNPSQPAPYSNRIHEDDAAGAVVYLLERALSGAGIEDTYIVSDCEPVRLDEVVAWVRTQISCAEPVADARTGGRAGSKRCSNQRLLASGFQFRYPDYRAGYGEMIARERANNQRR</sequence>
<dbReference type="PANTHER" id="PTHR48079">
    <property type="entry name" value="PROTEIN YEEZ"/>
    <property type="match status" value="1"/>
</dbReference>